<dbReference type="PANTHER" id="PTHR33490:SF1">
    <property type="entry name" value="SLL1233 PROTEIN"/>
    <property type="match status" value="1"/>
</dbReference>
<gene>
    <name evidence="2" type="ORF">DCF15_08610</name>
</gene>
<dbReference type="PANTHER" id="PTHR33490">
    <property type="entry name" value="BLR5614 PROTEIN-RELATED"/>
    <property type="match status" value="1"/>
</dbReference>
<dbReference type="InterPro" id="IPR038765">
    <property type="entry name" value="Papain-like_cys_pep_sf"/>
</dbReference>
<dbReference type="Pfam" id="PF08379">
    <property type="entry name" value="Bact_transglu_N"/>
    <property type="match status" value="1"/>
</dbReference>
<dbReference type="Proteomes" id="UP000249794">
    <property type="component" value="Unassembled WGS sequence"/>
</dbReference>
<dbReference type="InterPro" id="IPR013589">
    <property type="entry name" value="Bac_transglu_N"/>
</dbReference>
<dbReference type="Pfam" id="PF01841">
    <property type="entry name" value="Transglut_core"/>
    <property type="match status" value="1"/>
</dbReference>
<organism evidence="2 3">
    <name type="scientific">Phormidesmis priestleyi</name>
    <dbReference type="NCBI Taxonomy" id="268141"/>
    <lineage>
        <taxon>Bacteria</taxon>
        <taxon>Bacillati</taxon>
        <taxon>Cyanobacteriota</taxon>
        <taxon>Cyanophyceae</taxon>
        <taxon>Leptolyngbyales</taxon>
        <taxon>Leptolyngbyaceae</taxon>
        <taxon>Phormidesmis</taxon>
    </lineage>
</organism>
<reference evidence="2 3" key="2">
    <citation type="submission" date="2018-06" db="EMBL/GenBank/DDBJ databases">
        <title>Metagenomic assembly of (sub)arctic Cyanobacteria and their associated microbiome from non-axenic cultures.</title>
        <authorList>
            <person name="Baurain D."/>
        </authorList>
    </citation>
    <scope>NUCLEOTIDE SEQUENCE [LARGE SCALE GENOMIC DNA]</scope>
    <source>
        <strain evidence="2">ULC027bin1</strain>
    </source>
</reference>
<sequence length="300" mass="33217">MHYRITHTTHYAYSTPVQLSPHILRLCPRNDGSQWLQKFEVTLSPKAAQQTYVSDADGNICLRLAFDLPLESLHICAISEVTTTRDNPFDYIAEPWALQFPINYPSSLAAQLRPYWESPLGWGINDALAPEVISLAHEIMQQVNYNVGYFLTRLTQLIPETCTYQQRLEGKPYPAAVTLSNQSGTCRDFTVLFIAVCRAVGLAARFVSGYQEGDLQGDSSGTSHDLHAWAEVYVPGGGWRGFDPTLGLTVSDRHVAIAAAANPQQAAPVFGTLQPGQSAKTTLETEITLEDMRLTQQFDP</sequence>
<protein>
    <submittedName>
        <fullName evidence="2">Transglutaminase</fullName>
    </submittedName>
</protein>
<dbReference type="SMART" id="SM00460">
    <property type="entry name" value="TGc"/>
    <property type="match status" value="1"/>
</dbReference>
<name>A0A2W4XGP1_9CYAN</name>
<dbReference type="Gene3D" id="3.10.620.30">
    <property type="match status" value="1"/>
</dbReference>
<comment type="caution">
    <text evidence="2">The sequence shown here is derived from an EMBL/GenBank/DDBJ whole genome shotgun (WGS) entry which is preliminary data.</text>
</comment>
<dbReference type="AlphaFoldDB" id="A0A2W4XGP1"/>
<evidence type="ECO:0000259" key="1">
    <source>
        <dbReference type="SMART" id="SM00460"/>
    </source>
</evidence>
<dbReference type="InterPro" id="IPR002931">
    <property type="entry name" value="Transglutaminase-like"/>
</dbReference>
<evidence type="ECO:0000313" key="2">
    <source>
        <dbReference type="EMBL" id="PZO56473.1"/>
    </source>
</evidence>
<reference evidence="3" key="1">
    <citation type="submission" date="2018-04" db="EMBL/GenBank/DDBJ databases">
        <authorList>
            <person name="Cornet L."/>
        </authorList>
    </citation>
    <scope>NUCLEOTIDE SEQUENCE [LARGE SCALE GENOMIC DNA]</scope>
</reference>
<dbReference type="EMBL" id="QBMP01000070">
    <property type="protein sequence ID" value="PZO56473.1"/>
    <property type="molecule type" value="Genomic_DNA"/>
</dbReference>
<evidence type="ECO:0000313" key="3">
    <source>
        <dbReference type="Proteomes" id="UP000249794"/>
    </source>
</evidence>
<proteinExistence type="predicted"/>
<accession>A0A2W4XGP1</accession>
<feature type="domain" description="Transglutaminase-like" evidence="1">
    <location>
        <begin position="178"/>
        <end position="246"/>
    </location>
</feature>
<dbReference type="SUPFAM" id="SSF54001">
    <property type="entry name" value="Cysteine proteinases"/>
    <property type="match status" value="1"/>
</dbReference>